<accession>E4MS54</accession>
<dbReference type="eggNOG" id="ENOG5032PC4">
    <property type="taxonomic scope" value="Bacteria"/>
</dbReference>
<evidence type="ECO:0000313" key="3">
    <source>
        <dbReference type="Proteomes" id="UP000005391"/>
    </source>
</evidence>
<protein>
    <submittedName>
        <fullName evidence="2">Uncharacterized protein</fullName>
    </submittedName>
</protein>
<evidence type="ECO:0000313" key="2">
    <source>
        <dbReference type="EMBL" id="EFS97463.1"/>
    </source>
</evidence>
<keyword evidence="1" id="KW-1133">Transmembrane helix</keyword>
<name>E4MS54_CAPOC</name>
<gene>
    <name evidence="2" type="ORF">HMPREF1977_1214</name>
</gene>
<organism evidence="2 3">
    <name type="scientific">Capnocytophaga ochracea F0287</name>
    <dbReference type="NCBI Taxonomy" id="873517"/>
    <lineage>
        <taxon>Bacteria</taxon>
        <taxon>Pseudomonadati</taxon>
        <taxon>Bacteroidota</taxon>
        <taxon>Flavobacteriia</taxon>
        <taxon>Flavobacteriales</taxon>
        <taxon>Flavobacteriaceae</taxon>
        <taxon>Capnocytophaga</taxon>
    </lineage>
</organism>
<comment type="caution">
    <text evidence="2">The sequence shown here is derived from an EMBL/GenBank/DDBJ whole genome shotgun (WGS) entry which is preliminary data.</text>
</comment>
<keyword evidence="1" id="KW-0472">Membrane</keyword>
<keyword evidence="1" id="KW-0812">Transmembrane</keyword>
<dbReference type="Proteomes" id="UP000005391">
    <property type="component" value="Unassembled WGS sequence"/>
</dbReference>
<reference evidence="2 3" key="1">
    <citation type="submission" date="2010-10" db="EMBL/GenBank/DDBJ databases">
        <authorList>
            <person name="Muzny D."/>
            <person name="Qin X."/>
            <person name="Deng J."/>
            <person name="Jiang H."/>
            <person name="Liu Y."/>
            <person name="Qu J."/>
            <person name="Song X.-Z."/>
            <person name="Zhang L."/>
            <person name="Thornton R."/>
            <person name="Coyle M."/>
            <person name="Francisco L."/>
            <person name="Jackson L."/>
            <person name="Javaid M."/>
            <person name="Korchina V."/>
            <person name="Kovar C."/>
            <person name="Mata R."/>
            <person name="Mathew T."/>
            <person name="Ngo R."/>
            <person name="Nguyen L."/>
            <person name="Nguyen N."/>
            <person name="Okwuonu G."/>
            <person name="Ongeri F."/>
            <person name="Pham C."/>
            <person name="Simmons D."/>
            <person name="Wilczek-Boney K."/>
            <person name="Hale W."/>
            <person name="Jakkamsetti A."/>
            <person name="Pham P."/>
            <person name="Ruth R."/>
            <person name="San Lucas F."/>
            <person name="Warren J."/>
            <person name="Zhang J."/>
            <person name="Zhao Z."/>
            <person name="Zhou C."/>
            <person name="Zhu D."/>
            <person name="Lee S."/>
            <person name="Bess C."/>
            <person name="Blankenburg K."/>
            <person name="Forbes L."/>
            <person name="Fu Q."/>
            <person name="Gubbala S."/>
            <person name="Hirani K."/>
            <person name="Jayaseelan J.C."/>
            <person name="Lara F."/>
            <person name="Munidasa M."/>
            <person name="Palculict T."/>
            <person name="Patil S."/>
            <person name="Pu L.-L."/>
            <person name="Saada N."/>
            <person name="Tang L."/>
            <person name="Weissenberger G."/>
            <person name="Zhu Y."/>
            <person name="Hemphill L."/>
            <person name="Shang Y."/>
            <person name="Youmans B."/>
            <person name="Ayvaz T."/>
            <person name="Ross M."/>
            <person name="Santibanez J."/>
            <person name="Aqrawi P."/>
            <person name="Gross S."/>
            <person name="Joshi V."/>
            <person name="Fowler G."/>
            <person name="Nazareth L."/>
            <person name="Reid J."/>
            <person name="Worley K."/>
            <person name="Petrosino J."/>
            <person name="Highlander S."/>
            <person name="Gibbs R."/>
        </authorList>
    </citation>
    <scope>NUCLEOTIDE SEQUENCE [LARGE SCALE GENOMIC DNA]</scope>
    <source>
        <strain evidence="2 3">F0287</strain>
    </source>
</reference>
<dbReference type="EMBL" id="AEOH01000034">
    <property type="protein sequence ID" value="EFS97463.1"/>
    <property type="molecule type" value="Genomic_DNA"/>
</dbReference>
<proteinExistence type="predicted"/>
<evidence type="ECO:0000256" key="1">
    <source>
        <dbReference type="SAM" id="Phobius"/>
    </source>
</evidence>
<dbReference type="AlphaFoldDB" id="E4MS54"/>
<sequence>MTLTVTQLYQLLSEKIDAQTAEALTTYVSEKVKSEIDVRTQTLATKQDLAQAKLDIIKWVVGLFITLALMIIGLYLKIG</sequence>
<dbReference type="RefSeq" id="WP_002673365.1">
    <property type="nucleotide sequence ID" value="NZ_GL573160.1"/>
</dbReference>
<feature type="transmembrane region" description="Helical" evidence="1">
    <location>
        <begin position="56"/>
        <end position="76"/>
    </location>
</feature>
<dbReference type="HOGENOM" id="CLU_2599548_0_0_10"/>